<dbReference type="GO" id="GO:0035556">
    <property type="term" value="P:intracellular signal transduction"/>
    <property type="evidence" value="ECO:0007669"/>
    <property type="project" value="TreeGrafter"/>
</dbReference>
<accession>A0A1J4KZJ5</accession>
<evidence type="ECO:0000256" key="6">
    <source>
        <dbReference type="ARBA" id="ARBA00022840"/>
    </source>
</evidence>
<comment type="caution">
    <text evidence="11">The sequence shown here is derived from an EMBL/GenBank/DDBJ whole genome shotgun (WGS) entry which is preliminary data.</text>
</comment>
<name>A0A1J4KZJ5_9EUKA</name>
<feature type="domain" description="Protein kinase" evidence="10">
    <location>
        <begin position="1"/>
        <end position="191"/>
    </location>
</feature>
<dbReference type="OrthoDB" id="162894at2759"/>
<dbReference type="PROSITE" id="PS00108">
    <property type="entry name" value="PROTEIN_KINASE_ST"/>
    <property type="match status" value="1"/>
</dbReference>
<feature type="region of interest" description="Disordered" evidence="9">
    <location>
        <begin position="264"/>
        <end position="321"/>
    </location>
</feature>
<comment type="catalytic activity">
    <reaction evidence="7">
        <text>L-threonyl-[protein] + ATP = O-phospho-L-threonyl-[protein] + ADP + H(+)</text>
        <dbReference type="Rhea" id="RHEA:46608"/>
        <dbReference type="Rhea" id="RHEA-COMP:11060"/>
        <dbReference type="Rhea" id="RHEA-COMP:11605"/>
        <dbReference type="ChEBI" id="CHEBI:15378"/>
        <dbReference type="ChEBI" id="CHEBI:30013"/>
        <dbReference type="ChEBI" id="CHEBI:30616"/>
        <dbReference type="ChEBI" id="CHEBI:61977"/>
        <dbReference type="ChEBI" id="CHEBI:456216"/>
        <dbReference type="EC" id="2.7.11.1"/>
    </reaction>
</comment>
<evidence type="ECO:0000256" key="1">
    <source>
        <dbReference type="ARBA" id="ARBA00012513"/>
    </source>
</evidence>
<keyword evidence="4" id="KW-0547">Nucleotide-binding</keyword>
<keyword evidence="2" id="KW-0723">Serine/threonine-protein kinase</keyword>
<keyword evidence="6" id="KW-0067">ATP-binding</keyword>
<evidence type="ECO:0000256" key="8">
    <source>
        <dbReference type="ARBA" id="ARBA00048679"/>
    </source>
</evidence>
<dbReference type="InterPro" id="IPR000719">
    <property type="entry name" value="Prot_kinase_dom"/>
</dbReference>
<keyword evidence="12" id="KW-1185">Reference proteome</keyword>
<evidence type="ECO:0000256" key="7">
    <source>
        <dbReference type="ARBA" id="ARBA00047899"/>
    </source>
</evidence>
<proteinExistence type="predicted"/>
<comment type="catalytic activity">
    <reaction evidence="8">
        <text>L-seryl-[protein] + ATP = O-phospho-L-seryl-[protein] + ADP + H(+)</text>
        <dbReference type="Rhea" id="RHEA:17989"/>
        <dbReference type="Rhea" id="RHEA-COMP:9863"/>
        <dbReference type="Rhea" id="RHEA-COMP:11604"/>
        <dbReference type="ChEBI" id="CHEBI:15378"/>
        <dbReference type="ChEBI" id="CHEBI:29999"/>
        <dbReference type="ChEBI" id="CHEBI:30616"/>
        <dbReference type="ChEBI" id="CHEBI:83421"/>
        <dbReference type="ChEBI" id="CHEBI:456216"/>
        <dbReference type="EC" id="2.7.11.1"/>
    </reaction>
</comment>
<dbReference type="VEuPathDB" id="TrichDB:TRFO_14503"/>
<evidence type="ECO:0000313" key="12">
    <source>
        <dbReference type="Proteomes" id="UP000179807"/>
    </source>
</evidence>
<organism evidence="11 12">
    <name type="scientific">Tritrichomonas foetus</name>
    <dbReference type="NCBI Taxonomy" id="1144522"/>
    <lineage>
        <taxon>Eukaryota</taxon>
        <taxon>Metamonada</taxon>
        <taxon>Parabasalia</taxon>
        <taxon>Tritrichomonadida</taxon>
        <taxon>Tritrichomonadidae</taxon>
        <taxon>Tritrichomonas</taxon>
    </lineage>
</organism>
<dbReference type="FunFam" id="1.10.510.10:FF:000446">
    <property type="entry name" value="Microtubule associated serine/threonine kinase 2"/>
    <property type="match status" value="1"/>
</dbReference>
<evidence type="ECO:0000256" key="5">
    <source>
        <dbReference type="ARBA" id="ARBA00022777"/>
    </source>
</evidence>
<dbReference type="PANTHER" id="PTHR24356:SF1">
    <property type="entry name" value="SERINE_THREONINE-PROTEIN KINASE GREATWALL"/>
    <property type="match status" value="1"/>
</dbReference>
<evidence type="ECO:0000256" key="9">
    <source>
        <dbReference type="SAM" id="MobiDB-lite"/>
    </source>
</evidence>
<dbReference type="EMBL" id="MLAK01000282">
    <property type="protein sequence ID" value="OHT15013.1"/>
    <property type="molecule type" value="Genomic_DNA"/>
</dbReference>
<dbReference type="EC" id="2.7.11.1" evidence="1"/>
<dbReference type="CDD" id="cd05579">
    <property type="entry name" value="STKc_MAST_like"/>
    <property type="match status" value="1"/>
</dbReference>
<feature type="compositionally biased region" description="Low complexity" evidence="9">
    <location>
        <begin position="273"/>
        <end position="319"/>
    </location>
</feature>
<dbReference type="GO" id="GO:0004674">
    <property type="term" value="F:protein serine/threonine kinase activity"/>
    <property type="evidence" value="ECO:0007669"/>
    <property type="project" value="UniProtKB-KW"/>
</dbReference>
<evidence type="ECO:0000256" key="2">
    <source>
        <dbReference type="ARBA" id="ARBA00022527"/>
    </source>
</evidence>
<evidence type="ECO:0000313" key="11">
    <source>
        <dbReference type="EMBL" id="OHT15013.1"/>
    </source>
</evidence>
<dbReference type="AlphaFoldDB" id="A0A1J4KZJ5"/>
<evidence type="ECO:0000256" key="4">
    <source>
        <dbReference type="ARBA" id="ARBA00022741"/>
    </source>
</evidence>
<keyword evidence="5" id="KW-0418">Kinase</keyword>
<evidence type="ECO:0000256" key="3">
    <source>
        <dbReference type="ARBA" id="ARBA00022679"/>
    </source>
</evidence>
<dbReference type="GO" id="GO:0005524">
    <property type="term" value="F:ATP binding"/>
    <property type="evidence" value="ECO:0007669"/>
    <property type="project" value="UniProtKB-KW"/>
</dbReference>
<evidence type="ECO:0000259" key="10">
    <source>
        <dbReference type="PROSITE" id="PS50011"/>
    </source>
</evidence>
<sequence>MEYLPGGDLYSLLQNVGCFDEDTAKIYTLQILLALQHLHTHGIIHRDLKPDNILVSKEGTIKLTDFGLSHMGLLDRQSSEEPVENEESKIVGAPDYIAPEILMQKHHSFTADYWSLGCILYEFLFGIPPFHSDTEEETFKNILQGEYDMSPETTEDVSKEALDLISHLLIQNPEKRLGAKGIHKIINHSWFEGIDLKTVEPPFKPELSNEIDTEYFLQRYQFPKNSDILEDLNDERDDETSELKNFQAVGVDQIIRKNEEVLSNTQQHLKQHSNSNEENNMNEESNNDGNNQNNSNNNQNNGSNNQNNNNNNQNNSNNNPIEIKSRCASDIERLRKLRVSTNLATNMNIVPAVPLPRQRKPKPPIPLPNSPYVMKRIGAKADESKIQFRLSKSKHRKQVERVSMMIDAKIKLNVFD</sequence>
<dbReference type="InterPro" id="IPR011009">
    <property type="entry name" value="Kinase-like_dom_sf"/>
</dbReference>
<dbReference type="Gene3D" id="1.10.510.10">
    <property type="entry name" value="Transferase(Phosphotransferase) domain 1"/>
    <property type="match status" value="1"/>
</dbReference>
<reference evidence="11" key="1">
    <citation type="submission" date="2016-10" db="EMBL/GenBank/DDBJ databases">
        <authorList>
            <person name="Benchimol M."/>
            <person name="Almeida L.G."/>
            <person name="Vasconcelos A.T."/>
            <person name="Perreira-Neves A."/>
            <person name="Rosa I.A."/>
            <person name="Tasca T."/>
            <person name="Bogo M.R."/>
            <person name="de Souza W."/>
        </authorList>
    </citation>
    <scope>NUCLEOTIDE SEQUENCE [LARGE SCALE GENOMIC DNA]</scope>
    <source>
        <strain evidence="11">K</strain>
    </source>
</reference>
<keyword evidence="3" id="KW-0808">Transferase</keyword>
<dbReference type="PROSITE" id="PS50011">
    <property type="entry name" value="PROTEIN_KINASE_DOM"/>
    <property type="match status" value="1"/>
</dbReference>
<dbReference type="Pfam" id="PF00069">
    <property type="entry name" value="Pkinase"/>
    <property type="match status" value="1"/>
</dbReference>
<dbReference type="PANTHER" id="PTHR24356">
    <property type="entry name" value="SERINE/THREONINE-PROTEIN KINASE"/>
    <property type="match status" value="1"/>
</dbReference>
<dbReference type="Proteomes" id="UP000179807">
    <property type="component" value="Unassembled WGS sequence"/>
</dbReference>
<dbReference type="SUPFAM" id="SSF56112">
    <property type="entry name" value="Protein kinase-like (PK-like)"/>
    <property type="match status" value="1"/>
</dbReference>
<dbReference type="GeneID" id="94832564"/>
<gene>
    <name evidence="11" type="ORF">TRFO_14503</name>
</gene>
<dbReference type="InterPro" id="IPR050236">
    <property type="entry name" value="Ser_Thr_kinase_AGC"/>
</dbReference>
<dbReference type="Gene3D" id="3.30.200.20">
    <property type="entry name" value="Phosphorylase Kinase, domain 1"/>
    <property type="match status" value="1"/>
</dbReference>
<dbReference type="SMART" id="SM00220">
    <property type="entry name" value="S_TKc"/>
    <property type="match status" value="1"/>
</dbReference>
<protein>
    <recommendedName>
        <fullName evidence="1">non-specific serine/threonine protein kinase</fullName>
        <ecNumber evidence="1">2.7.11.1</ecNumber>
    </recommendedName>
</protein>
<dbReference type="RefSeq" id="XP_068368149.1">
    <property type="nucleotide sequence ID" value="XM_068497860.1"/>
</dbReference>
<dbReference type="InterPro" id="IPR008271">
    <property type="entry name" value="Ser/Thr_kinase_AS"/>
</dbReference>